<dbReference type="EMBL" id="JADKMA010000178">
    <property type="protein sequence ID" value="MBO8195294.1"/>
    <property type="molecule type" value="Genomic_DNA"/>
</dbReference>
<dbReference type="RefSeq" id="WP_209242532.1">
    <property type="nucleotide sequence ID" value="NZ_JADKMA010000178.1"/>
</dbReference>
<feature type="signal peptide" evidence="2">
    <location>
        <begin position="1"/>
        <end position="23"/>
    </location>
</feature>
<protein>
    <recommendedName>
        <fullName evidence="5">Lipoprotein</fullName>
    </recommendedName>
</protein>
<reference evidence="3 4" key="1">
    <citation type="submission" date="2020-11" db="EMBL/GenBank/DDBJ databases">
        <title>Streptomyces spirodelae sp. nov., isolated from duckweed.</title>
        <authorList>
            <person name="Saimee Y."/>
            <person name="Duangmal K."/>
        </authorList>
    </citation>
    <scope>NUCLEOTIDE SEQUENCE [LARGE SCALE GENOMIC DNA]</scope>
    <source>
        <strain evidence="3 4">S16-07</strain>
    </source>
</reference>
<name>A0ABS3XJ18_9ACTN</name>
<feature type="region of interest" description="Disordered" evidence="1">
    <location>
        <begin position="34"/>
        <end position="59"/>
    </location>
</feature>
<evidence type="ECO:0000313" key="4">
    <source>
        <dbReference type="Proteomes" id="UP001519064"/>
    </source>
</evidence>
<proteinExistence type="predicted"/>
<feature type="chain" id="PRO_5045127934" description="Lipoprotein" evidence="2">
    <location>
        <begin position="24"/>
        <end position="196"/>
    </location>
</feature>
<gene>
    <name evidence="3" type="ORF">ITI46_27125</name>
</gene>
<comment type="caution">
    <text evidence="3">The sequence shown here is derived from an EMBL/GenBank/DDBJ whole genome shotgun (WGS) entry which is preliminary data.</text>
</comment>
<dbReference type="Proteomes" id="UP001519064">
    <property type="component" value="Unassembled WGS sequence"/>
</dbReference>
<evidence type="ECO:0000256" key="1">
    <source>
        <dbReference type="SAM" id="MobiDB-lite"/>
    </source>
</evidence>
<feature type="region of interest" description="Disordered" evidence="1">
    <location>
        <begin position="77"/>
        <end position="99"/>
    </location>
</feature>
<keyword evidence="2" id="KW-0732">Signal</keyword>
<feature type="compositionally biased region" description="Gly residues" evidence="1">
    <location>
        <begin position="34"/>
        <end position="44"/>
    </location>
</feature>
<accession>A0ABS3XJ18</accession>
<evidence type="ECO:0008006" key="5">
    <source>
        <dbReference type="Google" id="ProtNLM"/>
    </source>
</evidence>
<sequence>MFITRNRSLIRTLPAATVLLAGALLTGCGGDASGSAGDAGGNGSSGKAAGEDGARGGAGKQFDKALEYAQCMRDNGVKDFPDPKQDSGGIRIGGPGVDRDSAAFEDAEQACRDKAPQMDGGGGKPLDSAKVAAWATCMRENGLKDFPDPAINGSAMQIDLSGTGIQPGDKAFQDAQKACRGKYPGGGIQLKGGGPK</sequence>
<keyword evidence="4" id="KW-1185">Reference proteome</keyword>
<organism evidence="3 4">
    <name type="scientific">Streptomyces oryzae</name>
    <dbReference type="NCBI Taxonomy" id="1434886"/>
    <lineage>
        <taxon>Bacteria</taxon>
        <taxon>Bacillati</taxon>
        <taxon>Actinomycetota</taxon>
        <taxon>Actinomycetes</taxon>
        <taxon>Kitasatosporales</taxon>
        <taxon>Streptomycetaceae</taxon>
        <taxon>Streptomyces</taxon>
    </lineage>
</organism>
<evidence type="ECO:0000256" key="2">
    <source>
        <dbReference type="SAM" id="SignalP"/>
    </source>
</evidence>
<evidence type="ECO:0000313" key="3">
    <source>
        <dbReference type="EMBL" id="MBO8195294.1"/>
    </source>
</evidence>
<dbReference type="PROSITE" id="PS51257">
    <property type="entry name" value="PROKAR_LIPOPROTEIN"/>
    <property type="match status" value="1"/>
</dbReference>